<dbReference type="GO" id="GO:0046872">
    <property type="term" value="F:metal ion binding"/>
    <property type="evidence" value="ECO:0007669"/>
    <property type="project" value="UniProtKB-KW"/>
</dbReference>
<protein>
    <submittedName>
        <fullName evidence="7">Octaprenyl diphosphate synthase</fullName>
    </submittedName>
</protein>
<evidence type="ECO:0000256" key="6">
    <source>
        <dbReference type="RuleBase" id="RU004466"/>
    </source>
</evidence>
<comment type="cofactor">
    <cofactor evidence="1">
        <name>Mg(2+)</name>
        <dbReference type="ChEBI" id="CHEBI:18420"/>
    </cofactor>
</comment>
<sequence>MDGTETGRAEVLRRLEAICGDRDLASLGRRLEDLAGLVHADMASLERDLAVPSGPRAIHAGASHLLALGGKRLRPMCVALASRVGTGFDARGRALAVAVELVHNATLLHDDVVDLGDTRRGAPTTRAVWGNAVSIFAGDWLLVDALRRVRAANVPGTLERLLDVIDEMIQAESLQLERRGRLETGRETWERVVEGKTAALFRWAMFAGARAGGLDERGVSALEEYGLHLGVAFQAIDDLLDLSGDQRATGKALFTDLREGKMTYPLILAMERDRAAEPLLRAVIADEGGDEQARFDEMVVVLERTGALHDCRALAETHAQRAVDALAVLPQGKATEALVTVAEATVARRA</sequence>
<comment type="similarity">
    <text evidence="2 6">Belongs to the FPP/GGPP synthase family.</text>
</comment>
<dbReference type="PANTHER" id="PTHR12001:SF69">
    <property type="entry name" value="ALL TRANS-POLYPRENYL-DIPHOSPHATE SYNTHASE PDSS1"/>
    <property type="match status" value="1"/>
</dbReference>
<name>A0A0F6WAA4_9BACT</name>
<dbReference type="Gene3D" id="1.10.600.10">
    <property type="entry name" value="Farnesyl Diphosphate Synthase"/>
    <property type="match status" value="1"/>
</dbReference>
<dbReference type="GO" id="GO:0004659">
    <property type="term" value="F:prenyltransferase activity"/>
    <property type="evidence" value="ECO:0007669"/>
    <property type="project" value="InterPro"/>
</dbReference>
<keyword evidence="3 6" id="KW-0808">Transferase</keyword>
<dbReference type="EMBL" id="CP011125">
    <property type="protein sequence ID" value="AKF11443.1"/>
    <property type="molecule type" value="Genomic_DNA"/>
</dbReference>
<dbReference type="AlphaFoldDB" id="A0A0F6WAA4"/>
<accession>A0A0F6WAA4</accession>
<organism evidence="7 8">
    <name type="scientific">Sandaracinus amylolyticus</name>
    <dbReference type="NCBI Taxonomy" id="927083"/>
    <lineage>
        <taxon>Bacteria</taxon>
        <taxon>Pseudomonadati</taxon>
        <taxon>Myxococcota</taxon>
        <taxon>Polyangia</taxon>
        <taxon>Polyangiales</taxon>
        <taxon>Sandaracinaceae</taxon>
        <taxon>Sandaracinus</taxon>
    </lineage>
</organism>
<dbReference type="InterPro" id="IPR033749">
    <property type="entry name" value="Polyprenyl_synt_CS"/>
</dbReference>
<evidence type="ECO:0000256" key="1">
    <source>
        <dbReference type="ARBA" id="ARBA00001946"/>
    </source>
</evidence>
<dbReference type="PROSITE" id="PS00723">
    <property type="entry name" value="POLYPRENYL_SYNTHASE_1"/>
    <property type="match status" value="1"/>
</dbReference>
<dbReference type="InterPro" id="IPR000092">
    <property type="entry name" value="Polyprenyl_synt"/>
</dbReference>
<dbReference type="KEGG" id="samy:DB32_008592"/>
<dbReference type="SFLD" id="SFLDS00005">
    <property type="entry name" value="Isoprenoid_Synthase_Type_I"/>
    <property type="match status" value="1"/>
</dbReference>
<reference evidence="7 8" key="1">
    <citation type="submission" date="2015-03" db="EMBL/GenBank/DDBJ databases">
        <title>Genome assembly of Sandaracinus amylolyticus DSM 53668.</title>
        <authorList>
            <person name="Sharma G."/>
            <person name="Subramanian S."/>
        </authorList>
    </citation>
    <scope>NUCLEOTIDE SEQUENCE [LARGE SCALE GENOMIC DNA]</scope>
    <source>
        <strain evidence="7 8">DSM 53668</strain>
    </source>
</reference>
<evidence type="ECO:0000256" key="2">
    <source>
        <dbReference type="ARBA" id="ARBA00006706"/>
    </source>
</evidence>
<dbReference type="Pfam" id="PF00348">
    <property type="entry name" value="polyprenyl_synt"/>
    <property type="match status" value="1"/>
</dbReference>
<keyword evidence="5" id="KW-0460">Magnesium</keyword>
<evidence type="ECO:0000256" key="4">
    <source>
        <dbReference type="ARBA" id="ARBA00022723"/>
    </source>
</evidence>
<evidence type="ECO:0000313" key="8">
    <source>
        <dbReference type="Proteomes" id="UP000034883"/>
    </source>
</evidence>
<evidence type="ECO:0000256" key="3">
    <source>
        <dbReference type="ARBA" id="ARBA00022679"/>
    </source>
</evidence>
<proteinExistence type="inferred from homology"/>
<dbReference type="PANTHER" id="PTHR12001">
    <property type="entry name" value="GERANYLGERANYL PYROPHOSPHATE SYNTHASE"/>
    <property type="match status" value="1"/>
</dbReference>
<evidence type="ECO:0000256" key="5">
    <source>
        <dbReference type="ARBA" id="ARBA00022842"/>
    </source>
</evidence>
<dbReference type="GO" id="GO:0008299">
    <property type="term" value="P:isoprenoid biosynthetic process"/>
    <property type="evidence" value="ECO:0007669"/>
    <property type="project" value="InterPro"/>
</dbReference>
<dbReference type="STRING" id="927083.DB32_008592"/>
<dbReference type="CDD" id="cd00685">
    <property type="entry name" value="Trans_IPPS_HT"/>
    <property type="match status" value="1"/>
</dbReference>
<keyword evidence="8" id="KW-1185">Reference proteome</keyword>
<dbReference type="InterPro" id="IPR008949">
    <property type="entry name" value="Isoprenoid_synthase_dom_sf"/>
</dbReference>
<gene>
    <name evidence="7" type="ORF">DB32_008592</name>
</gene>
<dbReference type="Proteomes" id="UP000034883">
    <property type="component" value="Chromosome"/>
</dbReference>
<evidence type="ECO:0000313" key="7">
    <source>
        <dbReference type="EMBL" id="AKF11443.1"/>
    </source>
</evidence>
<dbReference type="SUPFAM" id="SSF48576">
    <property type="entry name" value="Terpenoid synthases"/>
    <property type="match status" value="1"/>
</dbReference>
<keyword evidence="4" id="KW-0479">Metal-binding</keyword>